<feature type="domain" description="Recombinase" evidence="3">
    <location>
        <begin position="180"/>
        <end position="295"/>
    </location>
</feature>
<dbReference type="Proteomes" id="UP001500822">
    <property type="component" value="Unassembled WGS sequence"/>
</dbReference>
<feature type="coiled-coil region" evidence="1">
    <location>
        <begin position="381"/>
        <end position="408"/>
    </location>
</feature>
<dbReference type="InterPro" id="IPR050639">
    <property type="entry name" value="SSR_resolvase"/>
</dbReference>
<dbReference type="InterPro" id="IPR011109">
    <property type="entry name" value="DNA_bind_recombinase_dom"/>
</dbReference>
<dbReference type="Pfam" id="PF00239">
    <property type="entry name" value="Resolvase"/>
    <property type="match status" value="1"/>
</dbReference>
<dbReference type="InterPro" id="IPR025827">
    <property type="entry name" value="Zn_ribbon_recom_dom"/>
</dbReference>
<dbReference type="PROSITE" id="PS51736">
    <property type="entry name" value="RECOMBINASES_3"/>
    <property type="match status" value="1"/>
</dbReference>
<accession>A0ABP8ZCJ9</accession>
<dbReference type="Gene3D" id="3.40.50.1390">
    <property type="entry name" value="Resolvase, N-terminal catalytic domain"/>
    <property type="match status" value="1"/>
</dbReference>
<dbReference type="Pfam" id="PF07508">
    <property type="entry name" value="Recombinase"/>
    <property type="match status" value="1"/>
</dbReference>
<dbReference type="Pfam" id="PF13408">
    <property type="entry name" value="Zn_ribbon_recom"/>
    <property type="match status" value="1"/>
</dbReference>
<evidence type="ECO:0000313" key="5">
    <source>
        <dbReference type="Proteomes" id="UP001500822"/>
    </source>
</evidence>
<dbReference type="PANTHER" id="PTHR30461:SF23">
    <property type="entry name" value="DNA RECOMBINASE-RELATED"/>
    <property type="match status" value="1"/>
</dbReference>
<comment type="caution">
    <text evidence="4">The sequence shown here is derived from an EMBL/GenBank/DDBJ whole genome shotgun (WGS) entry which is preliminary data.</text>
</comment>
<name>A0ABP8ZCJ9_9ACTN</name>
<dbReference type="SMART" id="SM00857">
    <property type="entry name" value="Resolvase"/>
    <property type="match status" value="1"/>
</dbReference>
<evidence type="ECO:0000259" key="2">
    <source>
        <dbReference type="PROSITE" id="PS51736"/>
    </source>
</evidence>
<dbReference type="Gene3D" id="3.90.1750.20">
    <property type="entry name" value="Putative Large Serine Recombinase, Chain B, Domain 2"/>
    <property type="match status" value="1"/>
</dbReference>
<dbReference type="InterPro" id="IPR036162">
    <property type="entry name" value="Resolvase-like_N_sf"/>
</dbReference>
<evidence type="ECO:0000256" key="1">
    <source>
        <dbReference type="SAM" id="Coils"/>
    </source>
</evidence>
<dbReference type="SUPFAM" id="SSF53041">
    <property type="entry name" value="Resolvase-like"/>
    <property type="match status" value="1"/>
</dbReference>
<dbReference type="InterPro" id="IPR038109">
    <property type="entry name" value="DNA_bind_recomb_sf"/>
</dbReference>
<sequence length="503" mass="55246">MDSSDSDFNAATMPRMPSAAIYTRISLDRSGEGVGVERQEEACRRLAELHGYTIVGDAVSDIFCDNSLSAYKDVDRPRYRALCDLIETGEITRVYVYSTDRLARRTRDLLDLMDLMRPRGVTVHAVTGEGIDPASANGALITTILGAVAEQESAHKAERIRAAYEQRAHSGKPKTGGRRLFGYERDGETIRDDEAALLRKAAQQVIDGDSIRAIAAEWNDKGFTSTRGNAVDSAMVRSLLKNPYIAGLSTWNPTDADGRRLLRNREIVGEGSWPAIVEPDQWERVQAVLNDPTRVSNKIGNTPQRLLSGLLLCQCGQPMYRRTRPRKSGGDRYSYYSCKRVVPGKHVHIGSDDTDAAVEALVIERLKRTDLAAALAAAAATDDHSAELAELTRERSDLLARRDELEEAVADGAMAVQAFGRAIARVEARLAAIDEAIATLSASADAPPLAEIAAAENVEVWWAGADLMRRRRIVDHLMTIVVGPGKHGAKRFDPHRLNVTWKH</sequence>
<evidence type="ECO:0008006" key="6">
    <source>
        <dbReference type="Google" id="ProtNLM"/>
    </source>
</evidence>
<protein>
    <recommendedName>
        <fullName evidence="6">Recombinase family protein</fullName>
    </recommendedName>
</protein>
<proteinExistence type="predicted"/>
<organism evidence="4 5">
    <name type="scientific">Gordonia alkaliphila</name>
    <dbReference type="NCBI Taxonomy" id="1053547"/>
    <lineage>
        <taxon>Bacteria</taxon>
        <taxon>Bacillati</taxon>
        <taxon>Actinomycetota</taxon>
        <taxon>Actinomycetes</taxon>
        <taxon>Mycobacteriales</taxon>
        <taxon>Gordoniaceae</taxon>
        <taxon>Gordonia</taxon>
    </lineage>
</organism>
<dbReference type="InterPro" id="IPR006119">
    <property type="entry name" value="Resolv_N"/>
</dbReference>
<dbReference type="PANTHER" id="PTHR30461">
    <property type="entry name" value="DNA-INVERTASE FROM LAMBDOID PROPHAGE"/>
    <property type="match status" value="1"/>
</dbReference>
<gene>
    <name evidence="4" type="ORF">GCM10023217_25250</name>
</gene>
<reference evidence="5" key="1">
    <citation type="journal article" date="2019" name="Int. J. Syst. Evol. Microbiol.">
        <title>The Global Catalogue of Microorganisms (GCM) 10K type strain sequencing project: providing services to taxonomists for standard genome sequencing and annotation.</title>
        <authorList>
            <consortium name="The Broad Institute Genomics Platform"/>
            <consortium name="The Broad Institute Genome Sequencing Center for Infectious Disease"/>
            <person name="Wu L."/>
            <person name="Ma J."/>
        </authorList>
    </citation>
    <scope>NUCLEOTIDE SEQUENCE [LARGE SCALE GENOMIC DNA]</scope>
    <source>
        <strain evidence="5">JCM 18077</strain>
    </source>
</reference>
<dbReference type="PROSITE" id="PS51737">
    <property type="entry name" value="RECOMBINASE_DNA_BIND"/>
    <property type="match status" value="1"/>
</dbReference>
<feature type="domain" description="Resolvase/invertase-type recombinase catalytic" evidence="2">
    <location>
        <begin position="18"/>
        <end position="171"/>
    </location>
</feature>
<dbReference type="CDD" id="cd00338">
    <property type="entry name" value="Ser_Recombinase"/>
    <property type="match status" value="1"/>
</dbReference>
<keyword evidence="1" id="KW-0175">Coiled coil</keyword>
<evidence type="ECO:0000259" key="3">
    <source>
        <dbReference type="PROSITE" id="PS51737"/>
    </source>
</evidence>
<evidence type="ECO:0000313" key="4">
    <source>
        <dbReference type="EMBL" id="GAA4753015.1"/>
    </source>
</evidence>
<keyword evidence="5" id="KW-1185">Reference proteome</keyword>
<dbReference type="EMBL" id="BAABIE010000011">
    <property type="protein sequence ID" value="GAA4753015.1"/>
    <property type="molecule type" value="Genomic_DNA"/>
</dbReference>